<feature type="transmembrane region" description="Helical" evidence="1">
    <location>
        <begin position="36"/>
        <end position="58"/>
    </location>
</feature>
<keyword evidence="1" id="KW-0812">Transmembrane</keyword>
<feature type="transmembrane region" description="Helical" evidence="1">
    <location>
        <begin position="144"/>
        <end position="170"/>
    </location>
</feature>
<reference evidence="3" key="1">
    <citation type="journal article" date="2021" name="PeerJ">
        <title>Extensive microbial diversity within the chicken gut microbiome revealed by metagenomics and culture.</title>
        <authorList>
            <person name="Gilroy R."/>
            <person name="Ravi A."/>
            <person name="Getino M."/>
            <person name="Pursley I."/>
            <person name="Horton D.L."/>
            <person name="Alikhan N.F."/>
            <person name="Baker D."/>
            <person name="Gharbi K."/>
            <person name="Hall N."/>
            <person name="Watson M."/>
            <person name="Adriaenssens E.M."/>
            <person name="Foster-Nyarko E."/>
            <person name="Jarju S."/>
            <person name="Secka A."/>
            <person name="Antonio M."/>
            <person name="Oren A."/>
            <person name="Chaudhuri R.R."/>
            <person name="La Ragione R."/>
            <person name="Hildebrand F."/>
            <person name="Pallen M.J."/>
        </authorList>
    </citation>
    <scope>NUCLEOTIDE SEQUENCE</scope>
    <source>
        <strain evidence="3">CHK199-9574</strain>
    </source>
</reference>
<evidence type="ECO:0000313" key="4">
    <source>
        <dbReference type="Proteomes" id="UP000824135"/>
    </source>
</evidence>
<evidence type="ECO:0000256" key="1">
    <source>
        <dbReference type="SAM" id="Phobius"/>
    </source>
</evidence>
<dbReference type="Proteomes" id="UP000824135">
    <property type="component" value="Unassembled WGS sequence"/>
</dbReference>
<protein>
    <submittedName>
        <fullName evidence="3">DUF1624 domain-containing protein</fullName>
    </submittedName>
</protein>
<dbReference type="Pfam" id="PF07786">
    <property type="entry name" value="HGSNAT_cat"/>
    <property type="match status" value="2"/>
</dbReference>
<dbReference type="EMBL" id="DXCO01000019">
    <property type="protein sequence ID" value="HIY77888.1"/>
    <property type="molecule type" value="Genomic_DNA"/>
</dbReference>
<name>A0A9D1ZAN8_9FIRM</name>
<evidence type="ECO:0000259" key="2">
    <source>
        <dbReference type="Pfam" id="PF07786"/>
    </source>
</evidence>
<feature type="domain" description="Heparan-alpha-glucosaminide N-acetyltransferase catalytic" evidence="2">
    <location>
        <begin position="30"/>
        <end position="159"/>
    </location>
</feature>
<organism evidence="3 4">
    <name type="scientific">Candidatus Borkfalkia excrementavium</name>
    <dbReference type="NCBI Taxonomy" id="2838505"/>
    <lineage>
        <taxon>Bacteria</taxon>
        <taxon>Bacillati</taxon>
        <taxon>Bacillota</taxon>
        <taxon>Clostridia</taxon>
        <taxon>Christensenellales</taxon>
        <taxon>Christensenellaceae</taxon>
        <taxon>Candidatus Borkfalkia</taxon>
    </lineage>
</organism>
<feature type="transmembrane region" description="Helical" evidence="1">
    <location>
        <begin position="115"/>
        <end position="132"/>
    </location>
</feature>
<feature type="transmembrane region" description="Helical" evidence="1">
    <location>
        <begin position="254"/>
        <end position="272"/>
    </location>
</feature>
<feature type="transmembrane region" description="Helical" evidence="1">
    <location>
        <begin position="182"/>
        <end position="203"/>
    </location>
</feature>
<gene>
    <name evidence="3" type="ORF">H9728_02485</name>
</gene>
<proteinExistence type="predicted"/>
<sequence length="324" mass="36637">MYIYGVSQKRPGVSGYKKMVRRYARRGHDRFWELDFVRGLCVLLMMLDHFMYCLWDIMPDLNEMLGTSLFSGWQEVARRYWNWDVRWNVRIAVILAFFLISGISCTLTRGNFRRFIPLALVALGISAVTNVVDTFIPGTHIRFGVIHMIACGVLAYALIDNAVSAVADFLGDGLRARRAVRILRYLPAAVGAALIIFLFAAWADLGFVDGKITLTSFYPMVHGDNDLNNFHSVFIYVRDYEEIYESISADYFPLLPYAAVILLGGAIGRAIYHTPAKYTFAPLDGAWNRGFCFLGRHSGFIFVAHMIVIPVLLGVFALVTKLFI</sequence>
<feature type="transmembrane region" description="Helical" evidence="1">
    <location>
        <begin position="299"/>
        <end position="319"/>
    </location>
</feature>
<reference evidence="3" key="2">
    <citation type="submission" date="2021-04" db="EMBL/GenBank/DDBJ databases">
        <authorList>
            <person name="Gilroy R."/>
        </authorList>
    </citation>
    <scope>NUCLEOTIDE SEQUENCE</scope>
    <source>
        <strain evidence="3">CHK199-9574</strain>
    </source>
</reference>
<feature type="domain" description="Heparan-alpha-glucosaminide N-acetyltransferase catalytic" evidence="2">
    <location>
        <begin position="245"/>
        <end position="306"/>
    </location>
</feature>
<comment type="caution">
    <text evidence="3">The sequence shown here is derived from an EMBL/GenBank/DDBJ whole genome shotgun (WGS) entry which is preliminary data.</text>
</comment>
<dbReference type="AlphaFoldDB" id="A0A9D1ZAN8"/>
<dbReference type="InterPro" id="IPR012429">
    <property type="entry name" value="HGSNAT_cat"/>
</dbReference>
<keyword evidence="1" id="KW-0472">Membrane</keyword>
<accession>A0A9D1ZAN8</accession>
<keyword evidence="1" id="KW-1133">Transmembrane helix</keyword>
<feature type="transmembrane region" description="Helical" evidence="1">
    <location>
        <begin position="87"/>
        <end position="108"/>
    </location>
</feature>
<evidence type="ECO:0000313" key="3">
    <source>
        <dbReference type="EMBL" id="HIY77888.1"/>
    </source>
</evidence>